<keyword evidence="4" id="KW-1185">Reference proteome</keyword>
<evidence type="ECO:0000256" key="1">
    <source>
        <dbReference type="SAM" id="SignalP"/>
    </source>
</evidence>
<evidence type="ECO:0000313" key="3">
    <source>
        <dbReference type="EMBL" id="PTX58402.1"/>
    </source>
</evidence>
<feature type="chain" id="PRO_5015556706" description="DUF5777 domain-containing protein" evidence="1">
    <location>
        <begin position="21"/>
        <end position="290"/>
    </location>
</feature>
<evidence type="ECO:0000313" key="4">
    <source>
        <dbReference type="Proteomes" id="UP000244090"/>
    </source>
</evidence>
<feature type="domain" description="DUF5777" evidence="2">
    <location>
        <begin position="42"/>
        <end position="285"/>
    </location>
</feature>
<gene>
    <name evidence="3" type="ORF">C8N46_11447</name>
</gene>
<evidence type="ECO:0000259" key="2">
    <source>
        <dbReference type="Pfam" id="PF19089"/>
    </source>
</evidence>
<accession>A0A2T6BQT5</accession>
<protein>
    <recommendedName>
        <fullName evidence="2">DUF5777 domain-containing protein</fullName>
    </recommendedName>
</protein>
<name>A0A2T6BQT5_9FLAO</name>
<dbReference type="AlphaFoldDB" id="A0A2T6BQT5"/>
<dbReference type="Pfam" id="PF19089">
    <property type="entry name" value="DUF5777"/>
    <property type="match status" value="1"/>
</dbReference>
<feature type="signal peptide" evidence="1">
    <location>
        <begin position="1"/>
        <end position="20"/>
    </location>
</feature>
<dbReference type="OrthoDB" id="1117410at2"/>
<proteinExistence type="predicted"/>
<dbReference type="Proteomes" id="UP000244090">
    <property type="component" value="Unassembled WGS sequence"/>
</dbReference>
<dbReference type="EMBL" id="QBKT01000014">
    <property type="protein sequence ID" value="PTX58402.1"/>
    <property type="molecule type" value="Genomic_DNA"/>
</dbReference>
<sequence length="290" mass="32860">MKSKLLAFIVFVSLSSGVMAQDLLDKLNAESLLMDDYVSLTFKGTRISVGHSVETRKKNTLEISFMSRYWNIPNYGGNSFIADKMSARFGLDYGISDRLTIGFGTSAPNGVVDTYLKYRLLRQTVNNTTPLSISLVQTATYRTRRLNGITQRADSGDKFAFASQVLIAKKFTRNFSAQIAPTFIHRTSSRFPQDDHNHFAVGFGARYKVSNHVSLVSEYYYVANELESRETFGAFALGTNWEVSKLLLQFKMTNNPFFVEDTFITQTTRNFNFKDGNFFFGFGAVYFLQL</sequence>
<dbReference type="RefSeq" id="WP_108116837.1">
    <property type="nucleotide sequence ID" value="NZ_QBKT01000014.1"/>
</dbReference>
<reference evidence="3 4" key="1">
    <citation type="submission" date="2018-04" db="EMBL/GenBank/DDBJ databases">
        <title>Genomic Encyclopedia of Archaeal and Bacterial Type Strains, Phase II (KMG-II): from individual species to whole genera.</title>
        <authorList>
            <person name="Goeker M."/>
        </authorList>
    </citation>
    <scope>NUCLEOTIDE SEQUENCE [LARGE SCALE GENOMIC DNA]</scope>
    <source>
        <strain evidence="3 4">DSM 25731</strain>
    </source>
</reference>
<organism evidence="3 4">
    <name type="scientific">Kordia periserrulae</name>
    <dbReference type="NCBI Taxonomy" id="701523"/>
    <lineage>
        <taxon>Bacteria</taxon>
        <taxon>Pseudomonadati</taxon>
        <taxon>Bacteroidota</taxon>
        <taxon>Flavobacteriia</taxon>
        <taxon>Flavobacteriales</taxon>
        <taxon>Flavobacteriaceae</taxon>
        <taxon>Kordia</taxon>
    </lineage>
</organism>
<comment type="caution">
    <text evidence="3">The sequence shown here is derived from an EMBL/GenBank/DDBJ whole genome shotgun (WGS) entry which is preliminary data.</text>
</comment>
<keyword evidence="1" id="KW-0732">Signal</keyword>
<dbReference type="InterPro" id="IPR045916">
    <property type="entry name" value="DUF5777"/>
</dbReference>